<feature type="binding site" evidence="3">
    <location>
        <position position="187"/>
    </location>
    <ligand>
        <name>Fe cation</name>
        <dbReference type="ChEBI" id="CHEBI:24875"/>
    </ligand>
</feature>
<keyword evidence="7" id="KW-1185">Reference proteome</keyword>
<evidence type="ECO:0000259" key="5">
    <source>
        <dbReference type="PROSITE" id="PS50905"/>
    </source>
</evidence>
<dbReference type="GO" id="GO:0008199">
    <property type="term" value="F:ferric iron binding"/>
    <property type="evidence" value="ECO:0007669"/>
    <property type="project" value="InterPro"/>
</dbReference>
<dbReference type="PANTHER" id="PTHR30295:SF1">
    <property type="entry name" value="DNA PROTECTION DURING STARVATION PROTEIN"/>
    <property type="match status" value="1"/>
</dbReference>
<dbReference type="GO" id="GO:0006879">
    <property type="term" value="P:intracellular iron ion homeostasis"/>
    <property type="evidence" value="ECO:0007669"/>
    <property type="project" value="UniProtKB-KW"/>
</dbReference>
<evidence type="ECO:0000256" key="1">
    <source>
        <dbReference type="ARBA" id="ARBA00022434"/>
    </source>
</evidence>
<evidence type="ECO:0000313" key="6">
    <source>
        <dbReference type="EMBL" id="RKP50282.1"/>
    </source>
</evidence>
<keyword evidence="1" id="KW-0409">Iron storage</keyword>
<dbReference type="Proteomes" id="UP000270342">
    <property type="component" value="Unassembled WGS sequence"/>
</dbReference>
<dbReference type="SUPFAM" id="SSF47240">
    <property type="entry name" value="Ferritin-like"/>
    <property type="match status" value="1"/>
</dbReference>
<keyword evidence="3" id="KW-0479">Metal-binding</keyword>
<organism evidence="6 7">
    <name type="scientific">Pararobbsia silviterrae</name>
    <dbReference type="NCBI Taxonomy" id="1792498"/>
    <lineage>
        <taxon>Bacteria</taxon>
        <taxon>Pseudomonadati</taxon>
        <taxon>Pseudomonadota</taxon>
        <taxon>Betaproteobacteria</taxon>
        <taxon>Burkholderiales</taxon>
        <taxon>Burkholderiaceae</taxon>
        <taxon>Pararobbsia</taxon>
    </lineage>
</organism>
<dbReference type="GO" id="GO:0005829">
    <property type="term" value="C:cytosol"/>
    <property type="evidence" value="ECO:0007669"/>
    <property type="project" value="TreeGrafter"/>
</dbReference>
<feature type="binding site" evidence="3">
    <location>
        <position position="72"/>
    </location>
    <ligand>
        <name>Fe cation</name>
        <dbReference type="ChEBI" id="CHEBI:24875"/>
    </ligand>
</feature>
<dbReference type="InterPro" id="IPR014490">
    <property type="entry name" value="Dps-like"/>
</dbReference>
<dbReference type="AlphaFoldDB" id="A0A494XKL3"/>
<evidence type="ECO:0000256" key="3">
    <source>
        <dbReference type="PIRSR" id="PIRSR018063-50"/>
    </source>
</evidence>
<feature type="domain" description="Ferritin-like diiron" evidence="5">
    <location>
        <begin position="55"/>
        <end position="203"/>
    </location>
</feature>
<comment type="caution">
    <text evidence="6">The sequence shown here is derived from an EMBL/GenBank/DDBJ whole genome shotgun (WGS) entry which is preliminary data.</text>
</comment>
<dbReference type="PIRSF" id="PIRSF018063">
    <property type="entry name" value="Ferrtn_UCP018063"/>
    <property type="match status" value="1"/>
</dbReference>
<dbReference type="OrthoDB" id="4271929at2"/>
<dbReference type="PANTHER" id="PTHR30295">
    <property type="entry name" value="BACTERIOFERRITIN"/>
    <property type="match status" value="1"/>
</dbReference>
<dbReference type="Gene3D" id="1.20.1260.10">
    <property type="match status" value="1"/>
</dbReference>
<feature type="region of interest" description="Disordered" evidence="4">
    <location>
        <begin position="1"/>
        <end position="25"/>
    </location>
</feature>
<proteinExistence type="predicted"/>
<sequence>MSDTTQHTRRAAGRDDKHDKDGARASHHAFVMDVAKIREHARHDIEEGAVTEGYRADRETVIRLLNDALATEVVCALRYKRHYFMAKGIQSEAVAAEFAEHATQEQEHADRLAERIVQLGGAPDFAPDRLASRSHSEYTEGTTLTEMIRENLIAERIAIDSYRAIVTYLGENDITTRRIFEEILAVEEEHADDMADLLAGRES</sequence>
<keyword evidence="2 3" id="KW-0408">Iron</keyword>
<evidence type="ECO:0000256" key="2">
    <source>
        <dbReference type="ARBA" id="ARBA00023004"/>
    </source>
</evidence>
<dbReference type="CDD" id="cd00657">
    <property type="entry name" value="Ferritin_like"/>
    <property type="match status" value="1"/>
</dbReference>
<dbReference type="PROSITE" id="PS50905">
    <property type="entry name" value="FERRITIN_LIKE"/>
    <property type="match status" value="1"/>
</dbReference>
<dbReference type="InterPro" id="IPR008331">
    <property type="entry name" value="Ferritin_DPS_dom"/>
</dbReference>
<protein>
    <submittedName>
        <fullName evidence="6">Bacterioferritin</fullName>
    </submittedName>
</protein>
<dbReference type="InterPro" id="IPR009078">
    <property type="entry name" value="Ferritin-like_SF"/>
</dbReference>
<reference evidence="6 7" key="1">
    <citation type="submission" date="2018-10" db="EMBL/GenBank/DDBJ databases">
        <title>Robbsia sp. DHC34, isolated from soil.</title>
        <authorList>
            <person name="Gao Z.-H."/>
            <person name="Qiu L.-H."/>
        </authorList>
    </citation>
    <scope>NUCLEOTIDE SEQUENCE [LARGE SCALE GENOMIC DNA]</scope>
    <source>
        <strain evidence="6 7">DHC34</strain>
    </source>
</reference>
<dbReference type="GO" id="GO:0020037">
    <property type="term" value="F:heme binding"/>
    <property type="evidence" value="ECO:0007669"/>
    <property type="project" value="TreeGrafter"/>
</dbReference>
<accession>A0A494XKL3</accession>
<feature type="binding site" evidence="3">
    <location>
        <position position="155"/>
    </location>
    <ligand>
        <name>Fe cation</name>
        <dbReference type="ChEBI" id="CHEBI:24875"/>
    </ligand>
</feature>
<name>A0A494XKL3_9BURK</name>
<evidence type="ECO:0000313" key="7">
    <source>
        <dbReference type="Proteomes" id="UP000270342"/>
    </source>
</evidence>
<dbReference type="GO" id="GO:0004322">
    <property type="term" value="F:ferroxidase activity"/>
    <property type="evidence" value="ECO:0007669"/>
    <property type="project" value="TreeGrafter"/>
</dbReference>
<dbReference type="Pfam" id="PF00210">
    <property type="entry name" value="Ferritin"/>
    <property type="match status" value="1"/>
</dbReference>
<dbReference type="InterPro" id="IPR009040">
    <property type="entry name" value="Ferritin-like_diiron"/>
</dbReference>
<feature type="binding site" evidence="3">
    <location>
        <position position="108"/>
    </location>
    <ligand>
        <name>Fe cation</name>
        <dbReference type="ChEBI" id="CHEBI:24875"/>
    </ligand>
</feature>
<evidence type="ECO:0000256" key="4">
    <source>
        <dbReference type="SAM" id="MobiDB-lite"/>
    </source>
</evidence>
<dbReference type="EMBL" id="RBZU01000009">
    <property type="protein sequence ID" value="RKP50282.1"/>
    <property type="molecule type" value="Genomic_DNA"/>
</dbReference>
<feature type="compositionally biased region" description="Basic and acidic residues" evidence="4">
    <location>
        <begin position="12"/>
        <end position="24"/>
    </location>
</feature>
<dbReference type="InterPro" id="IPR012347">
    <property type="entry name" value="Ferritin-like"/>
</dbReference>
<feature type="binding site" evidence="3">
    <location>
        <position position="190"/>
    </location>
    <ligand>
        <name>Fe cation</name>
        <dbReference type="ChEBI" id="CHEBI:24875"/>
    </ligand>
</feature>
<gene>
    <name evidence="6" type="ORF">D7S86_19385</name>
</gene>